<dbReference type="OrthoDB" id="3766406at2759"/>
<feature type="compositionally biased region" description="Basic and acidic residues" evidence="1">
    <location>
        <begin position="1"/>
        <end position="13"/>
    </location>
</feature>
<reference evidence="3" key="1">
    <citation type="journal article" date="2015" name="PLoS Genet.">
        <title>The dynamic genome and transcriptome of the human fungal pathogen Blastomyces and close relative Emmonsia.</title>
        <authorList>
            <person name="Munoz J.F."/>
            <person name="Gauthier G.M."/>
            <person name="Desjardins C.A."/>
            <person name="Gallo J.E."/>
            <person name="Holder J."/>
            <person name="Sullivan T.D."/>
            <person name="Marty A.J."/>
            <person name="Carmen J.C."/>
            <person name="Chen Z."/>
            <person name="Ding L."/>
            <person name="Gujja S."/>
            <person name="Magrini V."/>
            <person name="Misas E."/>
            <person name="Mitreva M."/>
            <person name="Priest M."/>
            <person name="Saif S."/>
            <person name="Whiston E.A."/>
            <person name="Young S."/>
            <person name="Zeng Q."/>
            <person name="Goldman W.E."/>
            <person name="Mardis E.R."/>
            <person name="Taylor J.W."/>
            <person name="McEwen J.G."/>
            <person name="Clay O.K."/>
            <person name="Klein B.S."/>
            <person name="Cuomo C.A."/>
        </authorList>
    </citation>
    <scope>NUCLEOTIDE SEQUENCE [LARGE SCALE GENOMIC DNA]</scope>
    <source>
        <strain evidence="3">UAMH 3008</strain>
    </source>
</reference>
<protein>
    <recommendedName>
        <fullName evidence="4">F-box domain-containing protein</fullName>
    </recommendedName>
</protein>
<evidence type="ECO:0008006" key="4">
    <source>
        <dbReference type="Google" id="ProtNLM"/>
    </source>
</evidence>
<feature type="region of interest" description="Disordered" evidence="1">
    <location>
        <begin position="1"/>
        <end position="35"/>
    </location>
</feature>
<dbReference type="EMBL" id="LCZI01001099">
    <property type="protein sequence ID" value="KKZ62421.1"/>
    <property type="molecule type" value="Genomic_DNA"/>
</dbReference>
<accession>A0A0G2J8L1</accession>
<name>A0A0G2J8L1_9EURO</name>
<evidence type="ECO:0000313" key="3">
    <source>
        <dbReference type="Proteomes" id="UP000034164"/>
    </source>
</evidence>
<dbReference type="VEuPathDB" id="FungiDB:EMCG_03161"/>
<comment type="caution">
    <text evidence="2">The sequence shown here is derived from an EMBL/GenBank/DDBJ whole genome shotgun (WGS) entry which is preliminary data.</text>
</comment>
<organism evidence="2 3">
    <name type="scientific">[Emmonsia] crescens</name>
    <dbReference type="NCBI Taxonomy" id="73230"/>
    <lineage>
        <taxon>Eukaryota</taxon>
        <taxon>Fungi</taxon>
        <taxon>Dikarya</taxon>
        <taxon>Ascomycota</taxon>
        <taxon>Pezizomycotina</taxon>
        <taxon>Eurotiomycetes</taxon>
        <taxon>Eurotiomycetidae</taxon>
        <taxon>Onygenales</taxon>
        <taxon>Ajellomycetaceae</taxon>
        <taxon>Emergomyces</taxon>
    </lineage>
</organism>
<dbReference type="AlphaFoldDB" id="A0A0G2J8L1"/>
<gene>
    <name evidence="2" type="ORF">EMCG_03161</name>
</gene>
<evidence type="ECO:0000313" key="2">
    <source>
        <dbReference type="EMBL" id="KKZ62421.1"/>
    </source>
</evidence>
<sequence length="235" mass="27023">MRLLSDSKSRPNETEFNTTTRQHKQWKPSQSPISTSITTAPPFRAFEIIPNGLVDEITNYLRRTDKMCLALACKPLFYNVVFAKLPRRKFHKLNKQLHRSYICLGVSSVLHKERWCLLKRLENGCLKLHPGKQFDAENFLTPANERHCMFGLKFSVVNLCPCKTMTVRDKNKMIRELVAVLSARDGGQDIETAPQCWHECIYTYRSAKVAMKITRKLRPTGELVLGFEYSITGNG</sequence>
<dbReference type="Proteomes" id="UP000034164">
    <property type="component" value="Unassembled WGS sequence"/>
</dbReference>
<proteinExistence type="predicted"/>
<evidence type="ECO:0000256" key="1">
    <source>
        <dbReference type="SAM" id="MobiDB-lite"/>
    </source>
</evidence>